<gene>
    <name evidence="1" type="ORF">BKG73_12720</name>
</gene>
<organism evidence="1 2">
    <name type="scientific">Mycobacteroides saopaulense</name>
    <dbReference type="NCBI Taxonomy" id="1578165"/>
    <lineage>
        <taxon>Bacteria</taxon>
        <taxon>Bacillati</taxon>
        <taxon>Actinomycetota</taxon>
        <taxon>Actinomycetes</taxon>
        <taxon>Mycobacteriales</taxon>
        <taxon>Mycobacteriaceae</taxon>
        <taxon>Mycobacteroides</taxon>
    </lineage>
</organism>
<accession>A0ABX3C0P4</accession>
<dbReference type="EMBL" id="MLIH01000012">
    <property type="protein sequence ID" value="OHU09976.1"/>
    <property type="molecule type" value="Genomic_DNA"/>
</dbReference>
<protein>
    <submittedName>
        <fullName evidence="1">Uncharacterized protein</fullName>
    </submittedName>
</protein>
<evidence type="ECO:0000313" key="2">
    <source>
        <dbReference type="Proteomes" id="UP000179621"/>
    </source>
</evidence>
<comment type="caution">
    <text evidence="1">The sequence shown here is derived from an EMBL/GenBank/DDBJ whole genome shotgun (WGS) entry which is preliminary data.</text>
</comment>
<sequence length="259" mass="28671">MFTRRLRKARKLESRVEKLVSAFGDRTKLAKALLDVAALVELDDPKAKETLMEFGPLMVNRLRVVAPDVLEAPSDYPFDHANGDEMHHIVVTLNEAGRRARVILEDVYSCDFDESIFYPVGAVMGAINAQLVSSMESYLASGGEWYPDVGEPSGRIVVEVEELVYEPPKGFQIGGKFEADGSTLASIHANNDSGTAEVQVDATATGAFSLYFEPHDEDVDAESVELTIADTSAWCEDYAWNRESDFRDDWLDEPNDPDA</sequence>
<proteinExistence type="predicted"/>
<dbReference type="Proteomes" id="UP000179621">
    <property type="component" value="Unassembled WGS sequence"/>
</dbReference>
<reference evidence="1 2" key="1">
    <citation type="submission" date="2016-10" db="EMBL/GenBank/DDBJ databases">
        <title>Evaluation of Human, Animal and Environmental Mycobacterium chelonae Isolates by Core Genome Phylogenomic Analysis, Targeted Gene Comparison, and Anti-microbial Susceptibility Patterns: A Tale of Mistaken Identities.</title>
        <authorList>
            <person name="Fogelson S.B."/>
            <person name="Camus A.C."/>
            <person name="Lorenz W."/>
            <person name="Vasireddy R."/>
            <person name="Vasireddy S."/>
            <person name="Smith T."/>
            <person name="Brown-Elliott B.A."/>
            <person name="Wallace R.J.Jr."/>
            <person name="Hasan N.A."/>
            <person name="Reischl U."/>
            <person name="Sanchez S."/>
        </authorList>
    </citation>
    <scope>NUCLEOTIDE SEQUENCE [LARGE SCALE GENOMIC DNA]</scope>
    <source>
        <strain evidence="1 2">8528</strain>
    </source>
</reference>
<evidence type="ECO:0000313" key="1">
    <source>
        <dbReference type="EMBL" id="OHU09976.1"/>
    </source>
</evidence>
<keyword evidence="2" id="KW-1185">Reference proteome</keyword>
<name>A0ABX3C0P4_9MYCO</name>